<comment type="caution">
    <text evidence="3">The sequence shown here is derived from an EMBL/GenBank/DDBJ whole genome shotgun (WGS) entry which is preliminary data.</text>
</comment>
<dbReference type="Gene3D" id="3.40.50.300">
    <property type="entry name" value="P-loop containing nucleotide triphosphate hydrolases"/>
    <property type="match status" value="1"/>
</dbReference>
<feature type="region of interest" description="Disordered" evidence="1">
    <location>
        <begin position="51"/>
        <end position="70"/>
    </location>
</feature>
<dbReference type="EMBL" id="BAABLO010000011">
    <property type="protein sequence ID" value="GAA4724439.1"/>
    <property type="molecule type" value="Genomic_DNA"/>
</dbReference>
<evidence type="ECO:0000256" key="1">
    <source>
        <dbReference type="SAM" id="MobiDB-lite"/>
    </source>
</evidence>
<feature type="region of interest" description="Disordered" evidence="1">
    <location>
        <begin position="1"/>
        <end position="37"/>
    </location>
</feature>
<dbReference type="InterPro" id="IPR027417">
    <property type="entry name" value="P-loop_NTPase"/>
</dbReference>
<dbReference type="InterPro" id="IPR015330">
    <property type="entry name" value="DNA_primase/pol_bifunc_N"/>
</dbReference>
<evidence type="ECO:0000259" key="2">
    <source>
        <dbReference type="SMART" id="SM00943"/>
    </source>
</evidence>
<dbReference type="CDD" id="cd04859">
    <property type="entry name" value="Prim_Pol"/>
    <property type="match status" value="1"/>
</dbReference>
<accession>A0ABP8Y932</accession>
<name>A0ABP8Y932_9MICO</name>
<dbReference type="SMART" id="SM00943">
    <property type="entry name" value="Prim-Pol"/>
    <property type="match status" value="1"/>
</dbReference>
<dbReference type="Pfam" id="PF09250">
    <property type="entry name" value="Prim-Pol"/>
    <property type="match status" value="1"/>
</dbReference>
<keyword evidence="4" id="KW-1185">Reference proteome</keyword>
<protein>
    <recommendedName>
        <fullName evidence="2">DNA primase/polymerase bifunctional N-terminal domain-containing protein</fullName>
    </recommendedName>
</protein>
<dbReference type="Pfam" id="PF13481">
    <property type="entry name" value="AAA_25"/>
    <property type="match status" value="1"/>
</dbReference>
<reference evidence="4" key="1">
    <citation type="journal article" date="2019" name="Int. J. Syst. Evol. Microbiol.">
        <title>The Global Catalogue of Microorganisms (GCM) 10K type strain sequencing project: providing services to taxonomists for standard genome sequencing and annotation.</title>
        <authorList>
            <consortium name="The Broad Institute Genomics Platform"/>
            <consortium name="The Broad Institute Genome Sequencing Center for Infectious Disease"/>
            <person name="Wu L."/>
            <person name="Ma J."/>
        </authorList>
    </citation>
    <scope>NUCLEOTIDE SEQUENCE [LARGE SCALE GENOMIC DNA]</scope>
    <source>
        <strain evidence="4">JCM 18961</strain>
    </source>
</reference>
<organism evidence="3 4">
    <name type="scientific">Pedococcus ginsenosidimutans</name>
    <dbReference type="NCBI Taxonomy" id="490570"/>
    <lineage>
        <taxon>Bacteria</taxon>
        <taxon>Bacillati</taxon>
        <taxon>Actinomycetota</taxon>
        <taxon>Actinomycetes</taxon>
        <taxon>Micrococcales</taxon>
        <taxon>Intrasporangiaceae</taxon>
        <taxon>Pedococcus</taxon>
    </lineage>
</organism>
<feature type="domain" description="DNA primase/polymerase bifunctional N-terminal" evidence="2">
    <location>
        <begin position="40"/>
        <end position="208"/>
    </location>
</feature>
<dbReference type="RefSeq" id="WP_345503438.1">
    <property type="nucleotide sequence ID" value="NZ_BAABLO010000011.1"/>
</dbReference>
<dbReference type="Proteomes" id="UP001500556">
    <property type="component" value="Unassembled WGS sequence"/>
</dbReference>
<sequence length="718" mass="77513">MPSHDEGPGVSTPPRPSTDSLRTETDPTGPDSVRPYADSAFDYLHSGWSPLPLPPRKKDAPPSGYTGRDGLWPSGADIQSWIEARPHDANICLRTPENVIGLDVDNYDGKPGGLNFAKKIEEWGELPDTYISSSRYPADPVSGIRFFRVPKGLAWPNVVAEGIEVIRYGHRYAVAWPSVHPNGGTYRWRLSTGEEVRIPKVEDLPELPAAWVEGLTGGRLEEERVVAEPPADAALWLTPGNSCAMVTNRLGKAMSALQAGASRHDAAKDTVLALLFFGQQGHHGVATALEALRVAFGMTVGADRPAEWEAEWQRMVAGAFGIVAGEPRARIDCQGPKCTGQFAPAFETRLLPSPTTPTETNAMDQTSNQVRRVVVRKANEFVMEETKWLWHNRLSTGSLSVLAGRQGLGKSTIAAWIAARITRGELPGELFGEPRAVLICATEDSWGHTIVPRLAAAGADLNLVFSVEAQVGDSTMPLNLTVDVASLKEAVTETGAAMVILDPLMSRLGANTDSHKDADVRRDLEPLAKMADATGAVVLGLMHFNKTRDGDLFNAIMGSTAFTAVPRSVHVVIPHPDDDDLGLFGMLKNNLTGRSSTKVYALSDESITRDGVTVRTSKVDWTDELQTPVGELHRASAEESSGVARQKEQCAEFITQFLRAQGGSAPRKDVEAAAERAGYSSTTLKRAKGYAGVVSKAIGTGLDRRAEWHLPRFGDSDV</sequence>
<evidence type="ECO:0000313" key="4">
    <source>
        <dbReference type="Proteomes" id="UP001500556"/>
    </source>
</evidence>
<gene>
    <name evidence="3" type="ORF">GCM10025782_23080</name>
</gene>
<dbReference type="SUPFAM" id="SSF52540">
    <property type="entry name" value="P-loop containing nucleoside triphosphate hydrolases"/>
    <property type="match status" value="1"/>
</dbReference>
<proteinExistence type="predicted"/>
<evidence type="ECO:0000313" key="3">
    <source>
        <dbReference type="EMBL" id="GAA4724439.1"/>
    </source>
</evidence>
<dbReference type="SUPFAM" id="SSF56747">
    <property type="entry name" value="Prim-pol domain"/>
    <property type="match status" value="1"/>
</dbReference>